<dbReference type="AlphaFoldDB" id="A0A9D1JB84"/>
<dbReference type="Proteomes" id="UP000823912">
    <property type="component" value="Unassembled WGS sequence"/>
</dbReference>
<accession>A0A9D1JB84</accession>
<dbReference type="InterPro" id="IPR029058">
    <property type="entry name" value="AB_hydrolase_fold"/>
</dbReference>
<dbReference type="Pfam" id="PF11187">
    <property type="entry name" value="Mbeg1-like"/>
    <property type="match status" value="1"/>
</dbReference>
<dbReference type="SUPFAM" id="SSF53474">
    <property type="entry name" value="alpha/beta-Hydrolases"/>
    <property type="match status" value="1"/>
</dbReference>
<name>A0A9D1JB84_9FIRM</name>
<protein>
    <submittedName>
        <fullName evidence="1">DUF2974 domain-containing protein</fullName>
    </submittedName>
</protein>
<gene>
    <name evidence="1" type="ORF">IAA55_05720</name>
</gene>
<dbReference type="InterPro" id="IPR024499">
    <property type="entry name" value="Mbeg1-like"/>
</dbReference>
<evidence type="ECO:0000313" key="2">
    <source>
        <dbReference type="Proteomes" id="UP000823912"/>
    </source>
</evidence>
<organism evidence="1 2">
    <name type="scientific">Candidatus Pullilachnospira gallistercoris</name>
    <dbReference type="NCBI Taxonomy" id="2840911"/>
    <lineage>
        <taxon>Bacteria</taxon>
        <taxon>Bacillati</taxon>
        <taxon>Bacillota</taxon>
        <taxon>Clostridia</taxon>
        <taxon>Lachnospirales</taxon>
        <taxon>Lachnospiraceae</taxon>
        <taxon>Lachnospiraceae incertae sedis</taxon>
        <taxon>Candidatus Pullilachnospira</taxon>
    </lineage>
</organism>
<reference evidence="1" key="2">
    <citation type="journal article" date="2021" name="PeerJ">
        <title>Extensive microbial diversity within the chicken gut microbiome revealed by metagenomics and culture.</title>
        <authorList>
            <person name="Gilroy R."/>
            <person name="Ravi A."/>
            <person name="Getino M."/>
            <person name="Pursley I."/>
            <person name="Horton D.L."/>
            <person name="Alikhan N.F."/>
            <person name="Baker D."/>
            <person name="Gharbi K."/>
            <person name="Hall N."/>
            <person name="Watson M."/>
            <person name="Adriaenssens E.M."/>
            <person name="Foster-Nyarko E."/>
            <person name="Jarju S."/>
            <person name="Secka A."/>
            <person name="Antonio M."/>
            <person name="Oren A."/>
            <person name="Chaudhuri R.R."/>
            <person name="La Ragione R."/>
            <person name="Hildebrand F."/>
            <person name="Pallen M.J."/>
        </authorList>
    </citation>
    <scope>NUCLEOTIDE SEQUENCE</scope>
    <source>
        <strain evidence="1">ChiSjej5B23-6657</strain>
    </source>
</reference>
<reference evidence="1" key="1">
    <citation type="submission" date="2020-10" db="EMBL/GenBank/DDBJ databases">
        <authorList>
            <person name="Gilroy R."/>
        </authorList>
    </citation>
    <scope>NUCLEOTIDE SEQUENCE</scope>
    <source>
        <strain evidence="1">ChiSjej5B23-6657</strain>
    </source>
</reference>
<dbReference type="EMBL" id="DVHM01000094">
    <property type="protein sequence ID" value="HIR70759.1"/>
    <property type="molecule type" value="Genomic_DNA"/>
</dbReference>
<proteinExistence type="predicted"/>
<sequence length="380" mass="43024">MANISDYLDWRGDLDFSVSPFCEVDNLILSELAYVDFDGIVPGEDKRETITIQKACRDFFSLYSEEEILARTSTTKMAPFLMKKLISGRRFGSLMLGNYVNEIDMDSQRQFSAVCCYLGDGTVYVAYRGTDNTIVGWKEDFNMGFLCHTSGQRRAVRYLNDNFKGGCGRLRVGGHSKGGNLAVYASSFCEPDVQRRIQKVYTNDGPGFLPEILRDPGYRRILPRVVSTIPESSIVGMLLENDVEHTVVKSSQTGVLQHDALSWEVIGKTFVRAKSLSESSQLLDRTLKNWLLGLDQEEREEFVDVLFGILWSTGATTLEDLMDLDIRDLAEVHNYIVSLPPETQRSVRNVLMRLAVCSGESVKEKFFMQIFGNRRKTEDK</sequence>
<comment type="caution">
    <text evidence="1">The sequence shown here is derived from an EMBL/GenBank/DDBJ whole genome shotgun (WGS) entry which is preliminary data.</text>
</comment>
<evidence type="ECO:0000313" key="1">
    <source>
        <dbReference type="EMBL" id="HIR70759.1"/>
    </source>
</evidence>